<dbReference type="Proteomes" id="UP000543579">
    <property type="component" value="Unassembled WGS sequence"/>
</dbReference>
<dbReference type="EMBL" id="JACHXY010000003">
    <property type="protein sequence ID" value="MBB3159208.1"/>
    <property type="molecule type" value="Genomic_DNA"/>
</dbReference>
<dbReference type="AlphaFoldDB" id="A0A7W5CK97"/>
<sequence>MSHPNAFADEAQPICPACGVTMHPLLDEGIRADECRECGFQVEWPAAEAAREGDDEERDTRWD</sequence>
<evidence type="ECO:0000313" key="2">
    <source>
        <dbReference type="EMBL" id="MBB3159208.1"/>
    </source>
</evidence>
<evidence type="ECO:0000313" key="3">
    <source>
        <dbReference type="Proteomes" id="UP000543579"/>
    </source>
</evidence>
<reference evidence="2 3" key="1">
    <citation type="submission" date="2020-08" db="EMBL/GenBank/DDBJ databases">
        <title>Genomic Encyclopedia of Type Strains, Phase III (KMG-III): the genomes of soil and plant-associated and newly described type strains.</title>
        <authorList>
            <person name="Whitman W."/>
        </authorList>
    </citation>
    <scope>NUCLEOTIDE SEQUENCE [LARGE SCALE GENOMIC DNA]</scope>
    <source>
        <strain evidence="2 3">CECT 8356</strain>
    </source>
</reference>
<feature type="domain" description="Transcription factor zinc-finger" evidence="1">
    <location>
        <begin position="14"/>
        <end position="39"/>
    </location>
</feature>
<dbReference type="Pfam" id="PF13453">
    <property type="entry name" value="Zn_ribbon_TFIIB"/>
    <property type="match status" value="1"/>
</dbReference>
<accession>A0A7W5CK97</accession>
<comment type="caution">
    <text evidence="2">The sequence shown here is derived from an EMBL/GenBank/DDBJ whole genome shotgun (WGS) entry which is preliminary data.</text>
</comment>
<organism evidence="2 3">
    <name type="scientific">Microbacterium proteolyticum</name>
    <dbReference type="NCBI Taxonomy" id="1572644"/>
    <lineage>
        <taxon>Bacteria</taxon>
        <taxon>Bacillati</taxon>
        <taxon>Actinomycetota</taxon>
        <taxon>Actinomycetes</taxon>
        <taxon>Micrococcales</taxon>
        <taxon>Microbacteriaceae</taxon>
        <taxon>Microbacterium</taxon>
    </lineage>
</organism>
<gene>
    <name evidence="2" type="ORF">FHS07_002926</name>
</gene>
<proteinExistence type="predicted"/>
<name>A0A7W5CK97_9MICO</name>
<dbReference type="InterPro" id="IPR027392">
    <property type="entry name" value="TF_Znf"/>
</dbReference>
<evidence type="ECO:0000259" key="1">
    <source>
        <dbReference type="Pfam" id="PF13453"/>
    </source>
</evidence>
<dbReference type="RefSeq" id="WP_183420591.1">
    <property type="nucleotide sequence ID" value="NZ_JACHXY010000003.1"/>
</dbReference>
<protein>
    <submittedName>
        <fullName evidence="2">Zn ribbon nucleic-acid-binding protein</fullName>
    </submittedName>
</protein>